<dbReference type="GO" id="GO:0046872">
    <property type="term" value="F:metal ion binding"/>
    <property type="evidence" value="ECO:0007669"/>
    <property type="project" value="UniProtKB-KW"/>
</dbReference>
<dbReference type="EMBL" id="CP036264">
    <property type="protein sequence ID" value="QEF96185.1"/>
    <property type="molecule type" value="Genomic_DNA"/>
</dbReference>
<dbReference type="PANTHER" id="PTHR42693:SF42">
    <property type="entry name" value="ARYLSULFATASE G"/>
    <property type="match status" value="1"/>
</dbReference>
<dbReference type="Gene3D" id="3.40.720.10">
    <property type="entry name" value="Alkaline Phosphatase, subunit A"/>
    <property type="match status" value="1"/>
</dbReference>
<feature type="signal peptide" evidence="8">
    <location>
        <begin position="1"/>
        <end position="26"/>
    </location>
</feature>
<evidence type="ECO:0000256" key="8">
    <source>
        <dbReference type="SAM" id="SignalP"/>
    </source>
</evidence>
<feature type="domain" description="Sulfatase N-terminal" evidence="9">
    <location>
        <begin position="34"/>
        <end position="363"/>
    </location>
</feature>
<evidence type="ECO:0000256" key="5">
    <source>
        <dbReference type="ARBA" id="ARBA00022801"/>
    </source>
</evidence>
<keyword evidence="6" id="KW-0106">Calcium</keyword>
<evidence type="ECO:0000259" key="9">
    <source>
        <dbReference type="Pfam" id="PF00884"/>
    </source>
</evidence>
<gene>
    <name evidence="10" type="primary">atsA_2</name>
    <name evidence="10" type="ORF">Mal15_02120</name>
</gene>
<comment type="similarity">
    <text evidence="2">Belongs to the sulfatase family.</text>
</comment>
<dbReference type="PROSITE" id="PS00149">
    <property type="entry name" value="SULFATASE_2"/>
    <property type="match status" value="1"/>
</dbReference>
<evidence type="ECO:0000256" key="2">
    <source>
        <dbReference type="ARBA" id="ARBA00008779"/>
    </source>
</evidence>
<dbReference type="AlphaFoldDB" id="A0A5B9M9B0"/>
<evidence type="ECO:0000256" key="1">
    <source>
        <dbReference type="ARBA" id="ARBA00001913"/>
    </source>
</evidence>
<sequence length="499" mass="56695" precursor="true">MRFSLPLLTKPLLLTISALFFTPLVAADDTSKPPNILFVLTDDQGWTSLGCYGNRHVATPNLDRLAEQGMRLTDAYVMPQCTPTRAGLLTGEHTARNQMWHVIGWYGTPWARVTEPMFREHLDPSQCRLPQRLRQAGYRTGMAGKWHLTNNQHGFYTYLRQPSGDTFGFDDVAPPGEGSQNEGDKWVDHLTDAACEFIRANRDRPWFYYLAHHTLHNKVSAPPELVQKHRSQGAPEVGLQNATYLAAIEHLDNSIGRLMEQLDELELADNTLFVFLSDNGGIKNQYNLPEWDGAPLSGSVPLTIKEQQFDNAPLREGKGSVYEGGIRVPCIVRWPRAIRPGTVSSTPIHIVDWYPTLCRAAGIDLDEPTDGIDLLPVFKKQSVPERSLFWYLPLYDLRWASTPSAVIRRGDWKLIHYFGDWYDAEQAYHIGARSELYNLANDLGESQNLARTHPQRTSRLRDELLQWIRDMGAEVPMLNPHYDPSKALKETKEKQPWNG</sequence>
<dbReference type="GO" id="GO:0004065">
    <property type="term" value="F:arylsulfatase activity"/>
    <property type="evidence" value="ECO:0007669"/>
    <property type="project" value="UniProtKB-EC"/>
</dbReference>
<dbReference type="KEGG" id="smam:Mal15_02120"/>
<name>A0A5B9M9B0_9BACT</name>
<dbReference type="InterPro" id="IPR050738">
    <property type="entry name" value="Sulfatase"/>
</dbReference>
<protein>
    <submittedName>
        <fullName evidence="10">Arylsulfatase</fullName>
        <ecNumber evidence="10">3.1.6.1</ecNumber>
    </submittedName>
</protein>
<dbReference type="EC" id="3.1.6.1" evidence="10"/>
<evidence type="ECO:0000256" key="7">
    <source>
        <dbReference type="SAM" id="MobiDB-lite"/>
    </source>
</evidence>
<dbReference type="RefSeq" id="WP_167546556.1">
    <property type="nucleotide sequence ID" value="NZ_CP036264.1"/>
</dbReference>
<keyword evidence="11" id="KW-1185">Reference proteome</keyword>
<comment type="cofactor">
    <cofactor evidence="1">
        <name>Ca(2+)</name>
        <dbReference type="ChEBI" id="CHEBI:29108"/>
    </cofactor>
</comment>
<accession>A0A5B9M9B0</accession>
<reference evidence="10 11" key="1">
    <citation type="submission" date="2019-02" db="EMBL/GenBank/DDBJ databases">
        <title>Planctomycetal bacteria perform biofilm scaping via a novel small molecule.</title>
        <authorList>
            <person name="Jeske O."/>
            <person name="Boedeker C."/>
            <person name="Wiegand S."/>
            <person name="Breitling P."/>
            <person name="Kallscheuer N."/>
            <person name="Jogler M."/>
            <person name="Rohde M."/>
            <person name="Petersen J."/>
            <person name="Medema M.H."/>
            <person name="Surup F."/>
            <person name="Jogler C."/>
        </authorList>
    </citation>
    <scope>NUCLEOTIDE SEQUENCE [LARGE SCALE GENOMIC DNA]</scope>
    <source>
        <strain evidence="10 11">Mal15</strain>
    </source>
</reference>
<keyword evidence="5 10" id="KW-0378">Hydrolase</keyword>
<feature type="region of interest" description="Disordered" evidence="7">
    <location>
        <begin position="479"/>
        <end position="499"/>
    </location>
</feature>
<feature type="compositionally biased region" description="Basic and acidic residues" evidence="7">
    <location>
        <begin position="483"/>
        <end position="499"/>
    </location>
</feature>
<dbReference type="Proteomes" id="UP000321353">
    <property type="component" value="Chromosome"/>
</dbReference>
<dbReference type="InterPro" id="IPR024607">
    <property type="entry name" value="Sulfatase_CS"/>
</dbReference>
<evidence type="ECO:0000313" key="11">
    <source>
        <dbReference type="Proteomes" id="UP000321353"/>
    </source>
</evidence>
<dbReference type="SUPFAM" id="SSF53649">
    <property type="entry name" value="Alkaline phosphatase-like"/>
    <property type="match status" value="1"/>
</dbReference>
<dbReference type="PANTHER" id="PTHR42693">
    <property type="entry name" value="ARYLSULFATASE FAMILY MEMBER"/>
    <property type="match status" value="1"/>
</dbReference>
<keyword evidence="3" id="KW-0479">Metal-binding</keyword>
<dbReference type="InterPro" id="IPR017850">
    <property type="entry name" value="Alkaline_phosphatase_core_sf"/>
</dbReference>
<organism evidence="10 11">
    <name type="scientific">Stieleria maiorica</name>
    <dbReference type="NCBI Taxonomy" id="2795974"/>
    <lineage>
        <taxon>Bacteria</taxon>
        <taxon>Pseudomonadati</taxon>
        <taxon>Planctomycetota</taxon>
        <taxon>Planctomycetia</taxon>
        <taxon>Pirellulales</taxon>
        <taxon>Pirellulaceae</taxon>
        <taxon>Stieleria</taxon>
    </lineage>
</organism>
<evidence type="ECO:0000256" key="4">
    <source>
        <dbReference type="ARBA" id="ARBA00022729"/>
    </source>
</evidence>
<evidence type="ECO:0000256" key="3">
    <source>
        <dbReference type="ARBA" id="ARBA00022723"/>
    </source>
</evidence>
<feature type="chain" id="PRO_5023048885" evidence="8">
    <location>
        <begin position="27"/>
        <end position="499"/>
    </location>
</feature>
<evidence type="ECO:0000313" key="10">
    <source>
        <dbReference type="EMBL" id="QEF96185.1"/>
    </source>
</evidence>
<keyword evidence="4 8" id="KW-0732">Signal</keyword>
<dbReference type="InterPro" id="IPR000917">
    <property type="entry name" value="Sulfatase_N"/>
</dbReference>
<proteinExistence type="inferred from homology"/>
<evidence type="ECO:0000256" key="6">
    <source>
        <dbReference type="ARBA" id="ARBA00022837"/>
    </source>
</evidence>
<dbReference type="CDD" id="cd16144">
    <property type="entry name" value="ARS_like"/>
    <property type="match status" value="1"/>
</dbReference>
<dbReference type="Pfam" id="PF00884">
    <property type="entry name" value="Sulfatase"/>
    <property type="match status" value="1"/>
</dbReference>
<dbReference type="Gene3D" id="3.30.1120.10">
    <property type="match status" value="1"/>
</dbReference>